<keyword evidence="3" id="KW-0812">Transmembrane</keyword>
<evidence type="ECO:0000256" key="2">
    <source>
        <dbReference type="RuleBase" id="RU361156"/>
    </source>
</evidence>
<dbReference type="GO" id="GO:0004185">
    <property type="term" value="F:serine-type carboxypeptidase activity"/>
    <property type="evidence" value="ECO:0007669"/>
    <property type="project" value="UniProtKB-UniRule"/>
</dbReference>
<dbReference type="Pfam" id="PF00450">
    <property type="entry name" value="Peptidase_S10"/>
    <property type="match status" value="1"/>
</dbReference>
<dbReference type="FunFam" id="3.40.50.12670:FF:000002">
    <property type="entry name" value="Carboxypeptidase"/>
    <property type="match status" value="1"/>
</dbReference>
<dbReference type="InterPro" id="IPR018202">
    <property type="entry name" value="Ser_caboxypep_ser_AS"/>
</dbReference>
<keyword evidence="2" id="KW-0645">Protease</keyword>
<dbReference type="OrthoDB" id="443318at2759"/>
<evidence type="ECO:0000256" key="3">
    <source>
        <dbReference type="SAM" id="Phobius"/>
    </source>
</evidence>
<dbReference type="InterPro" id="IPR001563">
    <property type="entry name" value="Peptidase_S10"/>
</dbReference>
<dbReference type="InterPro" id="IPR029058">
    <property type="entry name" value="AB_hydrolase_fold"/>
</dbReference>
<dbReference type="AlphaFoldDB" id="A0A024TF66"/>
<feature type="transmembrane region" description="Helical" evidence="3">
    <location>
        <begin position="526"/>
        <end position="544"/>
    </location>
</feature>
<dbReference type="PROSITE" id="PS00131">
    <property type="entry name" value="CARBOXYPEPT_SER_SER"/>
    <property type="match status" value="1"/>
</dbReference>
<gene>
    <name evidence="4" type="ORF">H310_13468</name>
</gene>
<dbReference type="GO" id="GO:0006508">
    <property type="term" value="P:proteolysis"/>
    <property type="evidence" value="ECO:0007669"/>
    <property type="project" value="UniProtKB-KW"/>
</dbReference>
<accession>A0A024TF66</accession>
<name>A0A024TF66_9STRA</name>
<keyword evidence="3" id="KW-0472">Membrane</keyword>
<dbReference type="eggNOG" id="KOG1282">
    <property type="taxonomic scope" value="Eukaryota"/>
</dbReference>
<dbReference type="RefSeq" id="XP_008879200.1">
    <property type="nucleotide sequence ID" value="XM_008880978.1"/>
</dbReference>
<reference evidence="4" key="1">
    <citation type="submission" date="2013-12" db="EMBL/GenBank/DDBJ databases">
        <title>The Genome Sequence of Aphanomyces invadans NJM9701.</title>
        <authorList>
            <consortium name="The Broad Institute Genomics Platform"/>
            <person name="Russ C."/>
            <person name="Tyler B."/>
            <person name="van West P."/>
            <person name="Dieguez-Uribeondo J."/>
            <person name="Young S.K."/>
            <person name="Zeng Q."/>
            <person name="Gargeya S."/>
            <person name="Fitzgerald M."/>
            <person name="Abouelleil A."/>
            <person name="Alvarado L."/>
            <person name="Chapman S.B."/>
            <person name="Gainer-Dewar J."/>
            <person name="Goldberg J."/>
            <person name="Griggs A."/>
            <person name="Gujja S."/>
            <person name="Hansen M."/>
            <person name="Howarth C."/>
            <person name="Imamovic A."/>
            <person name="Ireland A."/>
            <person name="Larimer J."/>
            <person name="McCowan C."/>
            <person name="Murphy C."/>
            <person name="Pearson M."/>
            <person name="Poon T.W."/>
            <person name="Priest M."/>
            <person name="Roberts A."/>
            <person name="Saif S."/>
            <person name="Shea T."/>
            <person name="Sykes S."/>
            <person name="Wortman J."/>
            <person name="Nusbaum C."/>
            <person name="Birren B."/>
        </authorList>
    </citation>
    <scope>NUCLEOTIDE SEQUENCE [LARGE SCALE GENOMIC DNA]</scope>
    <source>
        <strain evidence="4">NJM9701</strain>
    </source>
</reference>
<feature type="signal peptide" evidence="2">
    <location>
        <begin position="1"/>
        <end position="19"/>
    </location>
</feature>
<sequence>MRRCMVWLANIVMAAMASAPVPFGAGQGHALARLVHANGDNNAGSNEHHRVKSLPNYNDKHPIDFDMYAGRIPLSKPGVELFYWLVHSESDPHTDPLVLWLNGGPGCSSLAGLFTELGPFVVEGDLSVKRNTYAWNRKANLLFLESPAGVGFSSPLLDAAEYNEDTTTDNAYDFLERFFAMYPTYQGRPFYIMGESYAGRYIPYLVHKLVSSPITNVTLRGFSIGNPATDDKVDGNALMDYYYTHGMISRQNYKQTTAACVGKVIRKCLSTSHNCSAACTTALHAGILQVDKQKLNPYNIYGDVCLLENGQANALHYPLHQRAILPRGDIGPCQDVFTKAYLQLNAVQMALHVGEGHVPWNDCNHNVTRMYSRSPSALPLYPRILSAGLKALIYSGDADSVVNFIGTERWITDEGLNLTVVRDWRAWFGPDQQLAGYTQDYTNLTFKTVKGAGHMVAAVRPLHALYMFECFLYGDAACESFVYPSDGLEKLTGVGGDVGMPIIAAVQSSEGAIGVTDQASSMGSTLVAVVLMGACAVVVAFAAWTQTRLGRRRRQGDYTSL</sequence>
<proteinExistence type="inferred from homology"/>
<dbReference type="EC" id="3.4.16.-" evidence="2"/>
<keyword evidence="2" id="KW-0732">Signal</keyword>
<dbReference type="SUPFAM" id="SSF53474">
    <property type="entry name" value="alpha/beta-Hydrolases"/>
    <property type="match status" value="1"/>
</dbReference>
<dbReference type="Gene3D" id="3.40.50.1820">
    <property type="entry name" value="alpha/beta hydrolase"/>
    <property type="match status" value="1"/>
</dbReference>
<dbReference type="VEuPathDB" id="FungiDB:H310_13468"/>
<dbReference type="PANTHER" id="PTHR11802:SF201">
    <property type="entry name" value="CARBOXYPEPTIDASE"/>
    <property type="match status" value="1"/>
</dbReference>
<keyword evidence="2" id="KW-0121">Carboxypeptidase</keyword>
<keyword evidence="2" id="KW-0378">Hydrolase</keyword>
<dbReference type="PANTHER" id="PTHR11802">
    <property type="entry name" value="SERINE PROTEASE FAMILY S10 SERINE CARBOXYPEPTIDASE"/>
    <property type="match status" value="1"/>
</dbReference>
<dbReference type="EMBL" id="KI914002">
    <property type="protein sequence ID" value="ETV92236.1"/>
    <property type="molecule type" value="Genomic_DNA"/>
</dbReference>
<evidence type="ECO:0000313" key="4">
    <source>
        <dbReference type="EMBL" id="ETV92236.1"/>
    </source>
</evidence>
<organism evidence="4">
    <name type="scientific">Aphanomyces invadans</name>
    <dbReference type="NCBI Taxonomy" id="157072"/>
    <lineage>
        <taxon>Eukaryota</taxon>
        <taxon>Sar</taxon>
        <taxon>Stramenopiles</taxon>
        <taxon>Oomycota</taxon>
        <taxon>Saprolegniomycetes</taxon>
        <taxon>Saprolegniales</taxon>
        <taxon>Verrucalvaceae</taxon>
        <taxon>Aphanomyces</taxon>
    </lineage>
</organism>
<feature type="chain" id="PRO_5001537412" description="Carboxypeptidase" evidence="2">
    <location>
        <begin position="20"/>
        <end position="561"/>
    </location>
</feature>
<dbReference type="GeneID" id="20090518"/>
<evidence type="ECO:0000256" key="1">
    <source>
        <dbReference type="ARBA" id="ARBA00009431"/>
    </source>
</evidence>
<dbReference type="PRINTS" id="PR00724">
    <property type="entry name" value="CRBOXYPTASEC"/>
</dbReference>
<protein>
    <recommendedName>
        <fullName evidence="2">Carboxypeptidase</fullName>
        <ecNumber evidence="2">3.4.16.-</ecNumber>
    </recommendedName>
</protein>
<comment type="similarity">
    <text evidence="1 2">Belongs to the peptidase S10 family.</text>
</comment>
<keyword evidence="3" id="KW-1133">Transmembrane helix</keyword>